<evidence type="ECO:0000256" key="5">
    <source>
        <dbReference type="ARBA" id="ARBA00023274"/>
    </source>
</evidence>
<dbReference type="Gene3D" id="3.30.63.20">
    <property type="match status" value="1"/>
</dbReference>
<dbReference type="InterPro" id="IPR016181">
    <property type="entry name" value="Acyl_CoA_acyltransferase"/>
</dbReference>
<dbReference type="GO" id="GO:1990904">
    <property type="term" value="C:ribonucleoprotein complex"/>
    <property type="evidence" value="ECO:0007669"/>
    <property type="project" value="UniProtKB-KW"/>
</dbReference>
<dbReference type="Pfam" id="PF03297">
    <property type="entry name" value="Ribosomal_S25"/>
    <property type="match status" value="1"/>
</dbReference>
<evidence type="ECO:0000256" key="3">
    <source>
        <dbReference type="ARBA" id="ARBA00022679"/>
    </source>
</evidence>
<evidence type="ECO:0000256" key="1">
    <source>
        <dbReference type="ARBA" id="ARBA00009106"/>
    </source>
</evidence>
<evidence type="ECO:0000256" key="7">
    <source>
        <dbReference type="ARBA" id="ARBA00035148"/>
    </source>
</evidence>
<keyword evidence="3" id="KW-0808">Transferase</keyword>
<protein>
    <recommendedName>
        <fullName evidence="7">Small ribosomal subunit protein eS25</fullName>
    </recommendedName>
    <alternativeName>
        <fullName evidence="8">40S ribosomal protein S25</fullName>
    </alternativeName>
</protein>
<keyword evidence="4" id="KW-0689">Ribosomal protein</keyword>
<dbReference type="EMBL" id="UYSG01000497">
    <property type="protein sequence ID" value="VDL19633.1"/>
    <property type="molecule type" value="Genomic_DNA"/>
</dbReference>
<dbReference type="PANTHER" id="PTHR13256:SF16">
    <property type="entry name" value="ALPHA_BETA-TUBULIN-N-ACETYLTRANSFERASE 9"/>
    <property type="match status" value="1"/>
</dbReference>
<dbReference type="STRING" id="6216.A0A0R3SC91"/>
<dbReference type="PANTHER" id="PTHR13256">
    <property type="entry name" value="N-ACETYLTRANSFERASE 9"/>
    <property type="match status" value="1"/>
</dbReference>
<dbReference type="Pfam" id="PF13302">
    <property type="entry name" value="Acetyltransf_3"/>
    <property type="match status" value="1"/>
</dbReference>
<evidence type="ECO:0000259" key="10">
    <source>
        <dbReference type="Pfam" id="PF13302"/>
    </source>
</evidence>
<dbReference type="SUPFAM" id="SSF55729">
    <property type="entry name" value="Acyl-CoA N-acyltransferases (Nat)"/>
    <property type="match status" value="1"/>
</dbReference>
<keyword evidence="5" id="KW-0687">Ribonucleoprotein</keyword>
<dbReference type="GO" id="GO:0008080">
    <property type="term" value="F:N-acetyltransferase activity"/>
    <property type="evidence" value="ECO:0007669"/>
    <property type="project" value="InterPro"/>
</dbReference>
<evidence type="ECO:0000313" key="12">
    <source>
        <dbReference type="Proteomes" id="UP000274504"/>
    </source>
</evidence>
<organism evidence="13">
    <name type="scientific">Hymenolepis diminuta</name>
    <name type="common">Rat tapeworm</name>
    <dbReference type="NCBI Taxonomy" id="6216"/>
    <lineage>
        <taxon>Eukaryota</taxon>
        <taxon>Metazoa</taxon>
        <taxon>Spiralia</taxon>
        <taxon>Lophotrochozoa</taxon>
        <taxon>Platyhelminthes</taxon>
        <taxon>Cestoda</taxon>
        <taxon>Eucestoda</taxon>
        <taxon>Cyclophyllidea</taxon>
        <taxon>Hymenolepididae</taxon>
        <taxon>Hymenolepis</taxon>
    </lineage>
</organism>
<dbReference type="GO" id="GO:0005840">
    <property type="term" value="C:ribosome"/>
    <property type="evidence" value="ECO:0007669"/>
    <property type="project" value="UniProtKB-KW"/>
</dbReference>
<evidence type="ECO:0000313" key="11">
    <source>
        <dbReference type="EMBL" id="VDL19633.1"/>
    </source>
</evidence>
<dbReference type="FunFam" id="3.30.63.20:FF:000001">
    <property type="entry name" value="40S ribosomal protein S25"/>
    <property type="match status" value="1"/>
</dbReference>
<evidence type="ECO:0000256" key="4">
    <source>
        <dbReference type="ARBA" id="ARBA00022980"/>
    </source>
</evidence>
<name>A0A0R3SC91_HYMDI</name>
<evidence type="ECO:0000256" key="8">
    <source>
        <dbReference type="ARBA" id="ARBA00035460"/>
    </source>
</evidence>
<dbReference type="OrthoDB" id="5043642at2759"/>
<keyword evidence="6" id="KW-0012">Acyltransferase</keyword>
<accession>A0A0R3SC91</accession>
<dbReference type="Gene3D" id="3.40.630.30">
    <property type="match status" value="1"/>
</dbReference>
<feature type="compositionally biased region" description="Basic and acidic residues" evidence="9">
    <location>
        <begin position="10"/>
        <end position="25"/>
    </location>
</feature>
<sequence length="352" mass="39390">MPPKQQAKNTKKDPKASKPKKDGGSKAKKKKWSKGKVRDKLNNASLFDKSTYDKFVKEIPQSRLITPSSVSERMKIRVSLARAGLQELVKQGVLRQISSHHAQQIYVSQVHCVETPDLFLVPYGVGHVPKYHEWMEKWDLLKLTASEPLTLEEEYEQQQNWLIKEDRITFILLEKSRLSICGTSGLNPISESEFPSLKPLVNESPISTICEAEVNSMIGDVNFYLIPDPESDAPDVFEGEVSVMIAEPSSRGKGLAAQALAGALFYVERLFPHNVTGVVAKISLDNEPSLRFFENKLGFVVRKRNTCFNEAELICPLSEIGGSAIVQAAEKAIASLRKSGKEWIFRVYDVLS</sequence>
<dbReference type="InterPro" id="IPR039135">
    <property type="entry name" value="NAT9-like"/>
</dbReference>
<dbReference type="WBParaSite" id="HDID_0000217101-mRNA-1">
    <property type="protein sequence ID" value="HDID_0000217101-mRNA-1"/>
    <property type="gene ID" value="HDID_0000217101"/>
</dbReference>
<dbReference type="AlphaFoldDB" id="A0A0R3SC91"/>
<evidence type="ECO:0000256" key="2">
    <source>
        <dbReference type="ARBA" id="ARBA00009342"/>
    </source>
</evidence>
<comment type="similarity">
    <text evidence="1">Belongs to the eukaryotic ribosomal protein eS25 family.</text>
</comment>
<feature type="domain" description="N-acetyltransferase" evidence="10">
    <location>
        <begin position="209"/>
        <end position="299"/>
    </location>
</feature>
<dbReference type="Proteomes" id="UP000274504">
    <property type="component" value="Unassembled WGS sequence"/>
</dbReference>
<gene>
    <name evidence="11" type="ORF">HDID_LOCUS2172</name>
</gene>
<evidence type="ECO:0000256" key="6">
    <source>
        <dbReference type="ARBA" id="ARBA00023315"/>
    </source>
</evidence>
<comment type="similarity">
    <text evidence="2">Belongs to the acetyltransferase family. GNAT subfamily.</text>
</comment>
<evidence type="ECO:0000256" key="9">
    <source>
        <dbReference type="SAM" id="MobiDB-lite"/>
    </source>
</evidence>
<reference evidence="13" key="1">
    <citation type="submission" date="2017-02" db="UniProtKB">
        <authorList>
            <consortium name="WormBaseParasite"/>
        </authorList>
    </citation>
    <scope>IDENTIFICATION</scope>
</reference>
<feature type="region of interest" description="Disordered" evidence="9">
    <location>
        <begin position="1"/>
        <end position="37"/>
    </location>
</feature>
<reference evidence="11 12" key="2">
    <citation type="submission" date="2018-11" db="EMBL/GenBank/DDBJ databases">
        <authorList>
            <consortium name="Pathogen Informatics"/>
        </authorList>
    </citation>
    <scope>NUCLEOTIDE SEQUENCE [LARGE SCALE GENOMIC DNA]</scope>
</reference>
<dbReference type="InterPro" id="IPR004977">
    <property type="entry name" value="Ribosomal_eS25"/>
</dbReference>
<proteinExistence type="inferred from homology"/>
<feature type="compositionally biased region" description="Basic residues" evidence="9">
    <location>
        <begin position="26"/>
        <end position="35"/>
    </location>
</feature>
<evidence type="ECO:0000313" key="13">
    <source>
        <dbReference type="WBParaSite" id="HDID_0000217101-mRNA-1"/>
    </source>
</evidence>
<dbReference type="InterPro" id="IPR000182">
    <property type="entry name" value="GNAT_dom"/>
</dbReference>